<reference evidence="7 8" key="1">
    <citation type="submission" date="2022-10" db="EMBL/GenBank/DDBJ databases">
        <title>Description of Fervidibacillus gen. nov. in the family Fervidibacillaceae fam. nov. with two species, Fervidibacillus albus sp. nov., and Fervidibacillus halotolerans sp. nov., isolated from tidal flat sediments.</title>
        <authorList>
            <person name="Kwon K.K."/>
            <person name="Yang S.-H."/>
        </authorList>
    </citation>
    <scope>NUCLEOTIDE SEQUENCE [LARGE SCALE GENOMIC DNA]</scope>
    <source>
        <strain evidence="7 8">DSM 23332</strain>
    </source>
</reference>
<dbReference type="CDD" id="cd06171">
    <property type="entry name" value="Sigma70_r4"/>
    <property type="match status" value="1"/>
</dbReference>
<evidence type="ECO:0000259" key="6">
    <source>
        <dbReference type="Pfam" id="PF08281"/>
    </source>
</evidence>
<dbReference type="SUPFAM" id="SSF88946">
    <property type="entry name" value="Sigma2 domain of RNA polymerase sigma factors"/>
    <property type="match status" value="1"/>
</dbReference>
<dbReference type="PANTHER" id="PTHR43133">
    <property type="entry name" value="RNA POLYMERASE ECF-TYPE SIGMA FACTO"/>
    <property type="match status" value="1"/>
</dbReference>
<accession>A0ABT2WEM2</accession>
<comment type="caution">
    <text evidence="7">The sequence shown here is derived from an EMBL/GenBank/DDBJ whole genome shotgun (WGS) entry which is preliminary data.</text>
</comment>
<dbReference type="RefSeq" id="WP_263060940.1">
    <property type="nucleotide sequence ID" value="NZ_JAOUSE010000004.1"/>
</dbReference>
<evidence type="ECO:0000256" key="2">
    <source>
        <dbReference type="ARBA" id="ARBA00023015"/>
    </source>
</evidence>
<evidence type="ECO:0000256" key="3">
    <source>
        <dbReference type="ARBA" id="ARBA00023082"/>
    </source>
</evidence>
<dbReference type="InterPro" id="IPR013249">
    <property type="entry name" value="RNA_pol_sigma70_r4_t2"/>
</dbReference>
<dbReference type="InterPro" id="IPR007627">
    <property type="entry name" value="RNA_pol_sigma70_r2"/>
</dbReference>
<dbReference type="Pfam" id="PF04542">
    <property type="entry name" value="Sigma70_r2"/>
    <property type="match status" value="1"/>
</dbReference>
<dbReference type="SUPFAM" id="SSF88659">
    <property type="entry name" value="Sigma3 and sigma4 domains of RNA polymerase sigma factors"/>
    <property type="match status" value="1"/>
</dbReference>
<protein>
    <submittedName>
        <fullName evidence="7">Sigma-70 family RNA polymerase sigma factor</fullName>
    </submittedName>
</protein>
<gene>
    <name evidence="7" type="ORF">OEV82_02810</name>
</gene>
<feature type="domain" description="RNA polymerase sigma-70 region 2" evidence="5">
    <location>
        <begin position="18"/>
        <end position="84"/>
    </location>
</feature>
<dbReference type="Gene3D" id="1.10.10.10">
    <property type="entry name" value="Winged helix-like DNA-binding domain superfamily/Winged helix DNA-binding domain"/>
    <property type="match status" value="1"/>
</dbReference>
<feature type="domain" description="RNA polymerase sigma factor 70 region 4 type 2" evidence="6">
    <location>
        <begin position="116"/>
        <end position="166"/>
    </location>
</feature>
<evidence type="ECO:0000256" key="4">
    <source>
        <dbReference type="ARBA" id="ARBA00023163"/>
    </source>
</evidence>
<comment type="similarity">
    <text evidence="1">Belongs to the sigma-70 factor family. ECF subfamily.</text>
</comment>
<dbReference type="InterPro" id="IPR039425">
    <property type="entry name" value="RNA_pol_sigma-70-like"/>
</dbReference>
<dbReference type="Pfam" id="PF08281">
    <property type="entry name" value="Sigma70_r4_2"/>
    <property type="match status" value="1"/>
</dbReference>
<proteinExistence type="inferred from homology"/>
<organism evidence="7 8">
    <name type="scientific">Pallidibacillus thermolactis</name>
    <dbReference type="NCBI Taxonomy" id="251051"/>
    <lineage>
        <taxon>Bacteria</taxon>
        <taxon>Bacillati</taxon>
        <taxon>Bacillota</taxon>
        <taxon>Bacilli</taxon>
        <taxon>Bacillales</taxon>
        <taxon>Bacillaceae</taxon>
        <taxon>Pallidibacillus</taxon>
    </lineage>
</organism>
<sequence>MLSKQVSQGSHEKEFKFLIEEYATYINRLAYIYVKDWAIAEDITQDVFLKCFVKLDRFRGESSYKTWLYKITVNKCKDYLKSKWYRNIFPTDYIKDVLLSTNRTPEHQVVANDEKQALITFILSLPSKHREVIILYYYEQLKIKEIAEITGMKQETVRTRLKRAKQILQSKYERRHFNEHESAT</sequence>
<keyword evidence="4" id="KW-0804">Transcription</keyword>
<dbReference type="Proteomes" id="UP001208656">
    <property type="component" value="Unassembled WGS sequence"/>
</dbReference>
<keyword evidence="2" id="KW-0805">Transcription regulation</keyword>
<keyword evidence="8" id="KW-1185">Reference proteome</keyword>
<dbReference type="InterPro" id="IPR013325">
    <property type="entry name" value="RNA_pol_sigma_r2"/>
</dbReference>
<evidence type="ECO:0000313" key="8">
    <source>
        <dbReference type="Proteomes" id="UP001208656"/>
    </source>
</evidence>
<dbReference type="InterPro" id="IPR036388">
    <property type="entry name" value="WH-like_DNA-bd_sf"/>
</dbReference>
<dbReference type="NCBIfam" id="TIGR02937">
    <property type="entry name" value="sigma70-ECF"/>
    <property type="match status" value="1"/>
</dbReference>
<dbReference type="EMBL" id="JAOUSE010000004">
    <property type="protein sequence ID" value="MCU9593386.1"/>
    <property type="molecule type" value="Genomic_DNA"/>
</dbReference>
<dbReference type="Gene3D" id="1.10.1740.10">
    <property type="match status" value="1"/>
</dbReference>
<name>A0ABT2WEM2_9BACI</name>
<evidence type="ECO:0000313" key="7">
    <source>
        <dbReference type="EMBL" id="MCU9593386.1"/>
    </source>
</evidence>
<keyword evidence="3" id="KW-0731">Sigma factor</keyword>
<evidence type="ECO:0000259" key="5">
    <source>
        <dbReference type="Pfam" id="PF04542"/>
    </source>
</evidence>
<dbReference type="PANTHER" id="PTHR43133:SF60">
    <property type="entry name" value="RNA POLYMERASE SIGMA FACTOR SIGV"/>
    <property type="match status" value="1"/>
</dbReference>
<dbReference type="InterPro" id="IPR013324">
    <property type="entry name" value="RNA_pol_sigma_r3/r4-like"/>
</dbReference>
<evidence type="ECO:0000256" key="1">
    <source>
        <dbReference type="ARBA" id="ARBA00010641"/>
    </source>
</evidence>
<dbReference type="InterPro" id="IPR014284">
    <property type="entry name" value="RNA_pol_sigma-70_dom"/>
</dbReference>